<comment type="cofactor">
    <cofactor evidence="1">
        <name>Ca(2+)</name>
        <dbReference type="ChEBI" id="CHEBI:29108"/>
    </cofactor>
</comment>
<evidence type="ECO:0000256" key="7">
    <source>
        <dbReference type="ARBA" id="ARBA00022801"/>
    </source>
</evidence>
<dbReference type="GO" id="GO:0046872">
    <property type="term" value="F:metal ion binding"/>
    <property type="evidence" value="ECO:0007669"/>
    <property type="project" value="UniProtKB-KW"/>
</dbReference>
<dbReference type="FunFam" id="2.40.10.10:FF:000017">
    <property type="entry name" value="Chymotrypsin-like elastase family member 1"/>
    <property type="match status" value="1"/>
</dbReference>
<dbReference type="SMART" id="SM00020">
    <property type="entry name" value="Tryp_SPc"/>
    <property type="match status" value="1"/>
</dbReference>
<dbReference type="AlphaFoldDB" id="A0A8C5LY46"/>
<name>A0A8C5LY46_9ANUR</name>
<evidence type="ECO:0000256" key="13">
    <source>
        <dbReference type="ARBA" id="ARBA00039015"/>
    </source>
</evidence>
<reference evidence="17" key="1">
    <citation type="submission" date="2025-08" db="UniProtKB">
        <authorList>
            <consortium name="Ensembl"/>
        </authorList>
    </citation>
    <scope>IDENTIFICATION</scope>
</reference>
<evidence type="ECO:0000256" key="5">
    <source>
        <dbReference type="ARBA" id="ARBA00022723"/>
    </source>
</evidence>
<dbReference type="SUPFAM" id="SSF50494">
    <property type="entry name" value="Trypsin-like serine proteases"/>
    <property type="match status" value="1"/>
</dbReference>
<dbReference type="CDD" id="cd00190">
    <property type="entry name" value="Tryp_SPc"/>
    <property type="match status" value="1"/>
</dbReference>
<organism evidence="17 18">
    <name type="scientific">Leptobrachium leishanense</name>
    <name type="common">Leishan spiny toad</name>
    <dbReference type="NCBI Taxonomy" id="445787"/>
    <lineage>
        <taxon>Eukaryota</taxon>
        <taxon>Metazoa</taxon>
        <taxon>Chordata</taxon>
        <taxon>Craniata</taxon>
        <taxon>Vertebrata</taxon>
        <taxon>Euteleostomi</taxon>
        <taxon>Amphibia</taxon>
        <taxon>Batrachia</taxon>
        <taxon>Anura</taxon>
        <taxon>Pelobatoidea</taxon>
        <taxon>Megophryidae</taxon>
        <taxon>Leptobrachium</taxon>
    </lineage>
</organism>
<keyword evidence="11" id="KW-1015">Disulfide bond</keyword>
<keyword evidence="5" id="KW-0479">Metal-binding</keyword>
<evidence type="ECO:0000256" key="9">
    <source>
        <dbReference type="ARBA" id="ARBA00022837"/>
    </source>
</evidence>
<evidence type="ECO:0000259" key="16">
    <source>
        <dbReference type="PROSITE" id="PS50240"/>
    </source>
</evidence>
<evidence type="ECO:0000256" key="15">
    <source>
        <dbReference type="SAM" id="SignalP"/>
    </source>
</evidence>
<dbReference type="InterPro" id="IPR033116">
    <property type="entry name" value="TRYPSIN_SER"/>
</dbReference>
<keyword evidence="10" id="KW-0865">Zymogen</keyword>
<comment type="catalytic activity">
    <reaction evidence="12">
        <text>Hydrolysis of proteins, including elastin. Preferential cleavage: Ala-|-Xaa.</text>
        <dbReference type="EC" id="3.4.21.36"/>
    </reaction>
</comment>
<keyword evidence="3" id="KW-0964">Secreted</keyword>
<feature type="domain" description="Peptidase S1" evidence="16">
    <location>
        <begin position="40"/>
        <end position="277"/>
    </location>
</feature>
<evidence type="ECO:0000256" key="1">
    <source>
        <dbReference type="ARBA" id="ARBA00001913"/>
    </source>
</evidence>
<dbReference type="GeneTree" id="ENSGT01030000234528"/>
<evidence type="ECO:0000313" key="18">
    <source>
        <dbReference type="Proteomes" id="UP000694569"/>
    </source>
</evidence>
<feature type="chain" id="PRO_5034623400" description="pancreatic elastase" evidence="15">
    <location>
        <begin position="28"/>
        <end position="280"/>
    </location>
</feature>
<dbReference type="PROSITE" id="PS00135">
    <property type="entry name" value="TRYPSIN_SER"/>
    <property type="match status" value="1"/>
</dbReference>
<evidence type="ECO:0000256" key="12">
    <source>
        <dbReference type="ARBA" id="ARBA00036864"/>
    </source>
</evidence>
<proteinExistence type="predicted"/>
<dbReference type="InterPro" id="IPR050850">
    <property type="entry name" value="Peptidase_S1_Elastase_sf"/>
</dbReference>
<dbReference type="InterPro" id="IPR009003">
    <property type="entry name" value="Peptidase_S1_PA"/>
</dbReference>
<keyword evidence="7 14" id="KW-0378">Hydrolase</keyword>
<dbReference type="InterPro" id="IPR018114">
    <property type="entry name" value="TRYPSIN_HIS"/>
</dbReference>
<evidence type="ECO:0000256" key="10">
    <source>
        <dbReference type="ARBA" id="ARBA00023145"/>
    </source>
</evidence>
<dbReference type="PANTHER" id="PTHR24257">
    <property type="entry name" value="CHYMOTRYPSIN-LIKE ELASTASE FAMILY MEMBER"/>
    <property type="match status" value="1"/>
</dbReference>
<dbReference type="InterPro" id="IPR001254">
    <property type="entry name" value="Trypsin_dom"/>
</dbReference>
<comment type="subcellular location">
    <subcellularLocation>
        <location evidence="2">Secreted</location>
    </subcellularLocation>
</comment>
<evidence type="ECO:0000256" key="2">
    <source>
        <dbReference type="ARBA" id="ARBA00004613"/>
    </source>
</evidence>
<dbReference type="PRINTS" id="PR00722">
    <property type="entry name" value="CHYMOTRYPSIN"/>
</dbReference>
<evidence type="ECO:0000256" key="4">
    <source>
        <dbReference type="ARBA" id="ARBA00022670"/>
    </source>
</evidence>
<feature type="signal peptide" evidence="15">
    <location>
        <begin position="1"/>
        <end position="27"/>
    </location>
</feature>
<sequence>MMTHVTCSSHKMLRFLLLSALVLCGQCYEELKFSEGNSRVVGGTEVVKNSWPWQVSLQILSGGAWYHNCGGSLIRSNWVLTAAHCVDRYTTYRVTLGDHNIYQSEATRQTISVDRVIYHGQWNTNSVAAGFDIAVLRLASHAVLNGAVQLAQLPSANVILANNHPCIVTGWGYTSTNGSVSPTLQQAPLPVVNHSTCTGSLYWGSTVKSSMVCAGGNGIHSGCFGDSGGPLNCPANGGYEVHGVTSFVSSLGCNAIRKPTVFTRVSAFNDWINDNINANS</sequence>
<keyword evidence="18" id="KW-1185">Reference proteome</keyword>
<evidence type="ECO:0000256" key="14">
    <source>
        <dbReference type="RuleBase" id="RU363034"/>
    </source>
</evidence>
<dbReference type="InterPro" id="IPR001314">
    <property type="entry name" value="Peptidase_S1A"/>
</dbReference>
<dbReference type="Proteomes" id="UP000694569">
    <property type="component" value="Unplaced"/>
</dbReference>
<evidence type="ECO:0000313" key="17">
    <source>
        <dbReference type="Ensembl" id="ENSLLEP00000003961.1"/>
    </source>
</evidence>
<keyword evidence="9" id="KW-0106">Calcium</keyword>
<protein>
    <recommendedName>
        <fullName evidence="13">pancreatic elastase</fullName>
        <ecNumber evidence="13">3.4.21.36</ecNumber>
    </recommendedName>
</protein>
<dbReference type="Ensembl" id="ENSLLET00000004147.1">
    <property type="protein sequence ID" value="ENSLLEP00000003961.1"/>
    <property type="gene ID" value="ENSLLEG00000002549.1"/>
</dbReference>
<evidence type="ECO:0000256" key="6">
    <source>
        <dbReference type="ARBA" id="ARBA00022729"/>
    </source>
</evidence>
<accession>A0A8C5LY46</accession>
<dbReference type="GO" id="GO:0004252">
    <property type="term" value="F:serine-type endopeptidase activity"/>
    <property type="evidence" value="ECO:0007669"/>
    <property type="project" value="UniProtKB-EC"/>
</dbReference>
<dbReference type="PROSITE" id="PS50240">
    <property type="entry name" value="TRYPSIN_DOM"/>
    <property type="match status" value="1"/>
</dbReference>
<evidence type="ECO:0000256" key="8">
    <source>
        <dbReference type="ARBA" id="ARBA00022825"/>
    </source>
</evidence>
<dbReference type="PROSITE" id="PS00134">
    <property type="entry name" value="TRYPSIN_HIS"/>
    <property type="match status" value="1"/>
</dbReference>
<dbReference type="Pfam" id="PF00089">
    <property type="entry name" value="Trypsin"/>
    <property type="match status" value="1"/>
</dbReference>
<reference evidence="17" key="2">
    <citation type="submission" date="2025-09" db="UniProtKB">
        <authorList>
            <consortium name="Ensembl"/>
        </authorList>
    </citation>
    <scope>IDENTIFICATION</scope>
</reference>
<evidence type="ECO:0000256" key="11">
    <source>
        <dbReference type="ARBA" id="ARBA00023157"/>
    </source>
</evidence>
<dbReference type="InterPro" id="IPR043504">
    <property type="entry name" value="Peptidase_S1_PA_chymotrypsin"/>
</dbReference>
<keyword evidence="8 14" id="KW-0720">Serine protease</keyword>
<keyword evidence="6 15" id="KW-0732">Signal</keyword>
<dbReference type="FunFam" id="2.40.10.10:FF:000004">
    <property type="entry name" value="Tryptase gamma 1"/>
    <property type="match status" value="1"/>
</dbReference>
<keyword evidence="4 14" id="KW-0645">Protease</keyword>
<dbReference type="GO" id="GO:0005615">
    <property type="term" value="C:extracellular space"/>
    <property type="evidence" value="ECO:0007669"/>
    <property type="project" value="TreeGrafter"/>
</dbReference>
<dbReference type="Gene3D" id="2.40.10.10">
    <property type="entry name" value="Trypsin-like serine proteases"/>
    <property type="match status" value="2"/>
</dbReference>
<dbReference type="PANTHER" id="PTHR24257:SF0">
    <property type="entry name" value="CHYMOTRYPSIN-LIKE ELASTASE FAMILY MEMBER 1"/>
    <property type="match status" value="1"/>
</dbReference>
<dbReference type="GO" id="GO:0006508">
    <property type="term" value="P:proteolysis"/>
    <property type="evidence" value="ECO:0007669"/>
    <property type="project" value="UniProtKB-KW"/>
</dbReference>
<dbReference type="OrthoDB" id="10061449at2759"/>
<dbReference type="EC" id="3.4.21.36" evidence="13"/>
<evidence type="ECO:0000256" key="3">
    <source>
        <dbReference type="ARBA" id="ARBA00022525"/>
    </source>
</evidence>